<evidence type="ECO:0000313" key="11">
    <source>
        <dbReference type="Proteomes" id="UP000712007"/>
    </source>
</evidence>
<dbReference type="EC" id="7.-.-.-" evidence="8"/>
<accession>A0A940DIF6</accession>
<reference evidence="10" key="2">
    <citation type="journal article" date="2021" name="PeerJ">
        <title>Extensive microbial diversity within the chicken gut microbiome revealed by metagenomics and culture.</title>
        <authorList>
            <person name="Gilroy R."/>
            <person name="Ravi A."/>
            <person name="Getino M."/>
            <person name="Pursley I."/>
            <person name="Horton D.L."/>
            <person name="Alikhan N.F."/>
            <person name="Baker D."/>
            <person name="Gharbi K."/>
            <person name="Hall N."/>
            <person name="Watson M."/>
            <person name="Adriaenssens E.M."/>
            <person name="Foster-Nyarko E."/>
            <person name="Jarju S."/>
            <person name="Secka A."/>
            <person name="Antonio M."/>
            <person name="Oren A."/>
            <person name="Chaudhuri R.R."/>
            <person name="La Ragione R."/>
            <person name="Hildebrand F."/>
            <person name="Pallen M.J."/>
        </authorList>
    </citation>
    <scope>NUCLEOTIDE SEQUENCE</scope>
    <source>
        <strain evidence="10">3924</strain>
    </source>
</reference>
<dbReference type="GO" id="GO:0046872">
    <property type="term" value="F:metal ion binding"/>
    <property type="evidence" value="ECO:0007669"/>
    <property type="project" value="UniProtKB-KW"/>
</dbReference>
<dbReference type="InterPro" id="IPR017900">
    <property type="entry name" value="4Fe4S_Fe_S_CS"/>
</dbReference>
<dbReference type="AlphaFoldDB" id="A0A940DIF6"/>
<dbReference type="Pfam" id="PF01512">
    <property type="entry name" value="Complex1_51K"/>
    <property type="match status" value="1"/>
</dbReference>
<keyword evidence="8" id="KW-1003">Cell membrane</keyword>
<dbReference type="GO" id="GO:0005886">
    <property type="term" value="C:plasma membrane"/>
    <property type="evidence" value="ECO:0007669"/>
    <property type="project" value="UniProtKB-SubCell"/>
</dbReference>
<dbReference type="SUPFAM" id="SSF46548">
    <property type="entry name" value="alpha-helical ferredoxin"/>
    <property type="match status" value="1"/>
</dbReference>
<feature type="binding site" evidence="8">
    <location>
        <position position="367"/>
    </location>
    <ligand>
        <name>[4Fe-4S] cluster</name>
        <dbReference type="ChEBI" id="CHEBI:49883"/>
        <label>1</label>
    </ligand>
</feature>
<dbReference type="GO" id="GO:0051539">
    <property type="term" value="F:4 iron, 4 sulfur cluster binding"/>
    <property type="evidence" value="ECO:0007669"/>
    <property type="project" value="UniProtKB-KW"/>
</dbReference>
<dbReference type="Gene3D" id="3.30.70.20">
    <property type="match status" value="1"/>
</dbReference>
<feature type="binding site" evidence="8">
    <location>
        <position position="416"/>
    </location>
    <ligand>
        <name>[4Fe-4S] cluster</name>
        <dbReference type="ChEBI" id="CHEBI:49883"/>
        <label>1</label>
    </ligand>
</feature>
<dbReference type="Proteomes" id="UP000712007">
    <property type="component" value="Unassembled WGS sequence"/>
</dbReference>
<evidence type="ECO:0000256" key="8">
    <source>
        <dbReference type="HAMAP-Rule" id="MF_00461"/>
    </source>
</evidence>
<keyword evidence="8" id="KW-0472">Membrane</keyword>
<feature type="binding site" evidence="8">
    <location>
        <position position="409"/>
    </location>
    <ligand>
        <name>[4Fe-4S] cluster</name>
        <dbReference type="ChEBI" id="CHEBI:49883"/>
        <label>2</label>
    </ligand>
</feature>
<keyword evidence="7 8" id="KW-0411">Iron-sulfur</keyword>
<dbReference type="InterPro" id="IPR019554">
    <property type="entry name" value="Soluble_ligand-bd"/>
</dbReference>
<evidence type="ECO:0000256" key="6">
    <source>
        <dbReference type="ARBA" id="ARBA00023004"/>
    </source>
</evidence>
<dbReference type="PROSITE" id="PS51379">
    <property type="entry name" value="4FE4S_FER_2"/>
    <property type="match status" value="2"/>
</dbReference>
<dbReference type="Pfam" id="PF10531">
    <property type="entry name" value="SLBB"/>
    <property type="match status" value="1"/>
</dbReference>
<evidence type="ECO:0000256" key="2">
    <source>
        <dbReference type="ARBA" id="ARBA00022485"/>
    </source>
</evidence>
<reference evidence="10" key="1">
    <citation type="submission" date="2020-10" db="EMBL/GenBank/DDBJ databases">
        <authorList>
            <person name="Gilroy R."/>
        </authorList>
    </citation>
    <scope>NUCLEOTIDE SEQUENCE</scope>
    <source>
        <strain evidence="10">3924</strain>
    </source>
</reference>
<comment type="subunit">
    <text evidence="8">The complex is composed of six subunits: RnfA, RnfB, RnfC, RnfD, RnfE and RnfG.</text>
</comment>
<dbReference type="Gene3D" id="3.40.50.11540">
    <property type="entry name" value="NADH-ubiquinone oxidoreductase 51kDa subunit"/>
    <property type="match status" value="1"/>
</dbReference>
<protein>
    <recommendedName>
        <fullName evidence="8">Ion-translocating oxidoreductase complex subunit C</fullName>
        <ecNumber evidence="8">7.-.-.-</ecNumber>
    </recommendedName>
    <alternativeName>
        <fullName evidence="8">Rnf electron transport complex subunit C</fullName>
    </alternativeName>
</protein>
<feature type="binding site" evidence="8">
    <location>
        <position position="412"/>
    </location>
    <ligand>
        <name>[4Fe-4S] cluster</name>
        <dbReference type="ChEBI" id="CHEBI:49883"/>
        <label>2</label>
    </ligand>
</feature>
<keyword evidence="5 8" id="KW-0249">Electron transport</keyword>
<dbReference type="NCBIfam" id="TIGR01945">
    <property type="entry name" value="rnfC"/>
    <property type="match status" value="1"/>
</dbReference>
<feature type="binding site" evidence="8">
    <location>
        <position position="406"/>
    </location>
    <ligand>
        <name>[4Fe-4S] cluster</name>
        <dbReference type="ChEBI" id="CHEBI:49883"/>
        <label>2</label>
    </ligand>
</feature>
<dbReference type="HAMAP" id="MF_00461">
    <property type="entry name" value="RsxC_RnfC"/>
    <property type="match status" value="1"/>
</dbReference>
<keyword evidence="3 8" id="KW-0479">Metal-binding</keyword>
<sequence>MKTFKIGGVHPNDNKLTAGRKIVDVPLPKQTVIPMSQHIGAPCVPCVQKGDVVKVGQLIGEANGFMSAKIHSPVSGKVAKIDMAADAFGAKCQSVFIDVEGDEWMDNINRSEEVERICGLTGPEIIKRIADAGIVGLGGACFPTHVKLSPPPGTKADVLIINGVECEPYLTCDHQLMMEHGEEIFIGISLLMKAINVQRAIIGIEENKKDAIKYFQELATKHFGVEVCPLKMHYPQGGEKQLIDAVIGRQVPSGALPIAVGAVVQNVATTYAVYEAVQKNKPLIDRVMTVTGKSVKNPGNYRVRFGTPLSDVVALAGGLPEDTGKVIAGGPMMGRAMKSIDAPATKRSSGLLVMPTLEAQRKEMDNCIRCGKCVSACPMGLEPYLLMNEAESAVWDRMEHDRVMDCIECGCCLYTCPSHRPLLDYIRMGKATVGGIIRARNAKK</sequence>
<comment type="caution">
    <text evidence="10">The sequence shown here is derived from an EMBL/GenBank/DDBJ whole genome shotgun (WGS) entry which is preliminary data.</text>
</comment>
<feature type="domain" description="4Fe-4S ferredoxin-type" evidence="9">
    <location>
        <begin position="358"/>
        <end position="380"/>
    </location>
</feature>
<dbReference type="GO" id="GO:0009055">
    <property type="term" value="F:electron transfer activity"/>
    <property type="evidence" value="ECO:0007669"/>
    <property type="project" value="InterPro"/>
</dbReference>
<dbReference type="InterPro" id="IPR011538">
    <property type="entry name" value="Nuo51_FMN-bd"/>
</dbReference>
<comment type="function">
    <text evidence="8">Part of a membrane-bound complex that couples electron transfer with translocation of ions across the membrane.</text>
</comment>
<organism evidence="10 11">
    <name type="scientific">Candidatus Aphodosoma intestinipullorum</name>
    <dbReference type="NCBI Taxonomy" id="2840674"/>
    <lineage>
        <taxon>Bacteria</taxon>
        <taxon>Pseudomonadati</taxon>
        <taxon>Bacteroidota</taxon>
        <taxon>Bacteroidia</taxon>
        <taxon>Bacteroidales</taxon>
        <taxon>Candidatus Aphodosoma</taxon>
    </lineage>
</organism>
<dbReference type="InterPro" id="IPR017896">
    <property type="entry name" value="4Fe4S_Fe-S-bd"/>
</dbReference>
<evidence type="ECO:0000256" key="7">
    <source>
        <dbReference type="ARBA" id="ARBA00023014"/>
    </source>
</evidence>
<dbReference type="PROSITE" id="PS00198">
    <property type="entry name" value="4FE4S_FER_1"/>
    <property type="match status" value="2"/>
</dbReference>
<dbReference type="InterPro" id="IPR037225">
    <property type="entry name" value="Nuo51_FMN-bd_sf"/>
</dbReference>
<dbReference type="Gene3D" id="3.10.20.600">
    <property type="match status" value="1"/>
</dbReference>
<dbReference type="PANTHER" id="PTHR43034">
    <property type="entry name" value="ION-TRANSLOCATING OXIDOREDUCTASE COMPLEX SUBUNIT C"/>
    <property type="match status" value="1"/>
</dbReference>
<keyword evidence="1 8" id="KW-0813">Transport</keyword>
<evidence type="ECO:0000259" key="9">
    <source>
        <dbReference type="PROSITE" id="PS51379"/>
    </source>
</evidence>
<dbReference type="Pfam" id="PF13375">
    <property type="entry name" value="RnfC_N"/>
    <property type="match status" value="1"/>
</dbReference>
<dbReference type="EMBL" id="JADIMV010000009">
    <property type="protein sequence ID" value="MBO8439103.1"/>
    <property type="molecule type" value="Genomic_DNA"/>
</dbReference>
<comment type="cofactor">
    <cofactor evidence="8">
        <name>[4Fe-4S] cluster</name>
        <dbReference type="ChEBI" id="CHEBI:49883"/>
    </cofactor>
    <text evidence="8">Binds 2 [4Fe-4S] clusters per subunit.</text>
</comment>
<dbReference type="GO" id="GO:0022900">
    <property type="term" value="P:electron transport chain"/>
    <property type="evidence" value="ECO:0007669"/>
    <property type="project" value="UniProtKB-UniRule"/>
</dbReference>
<evidence type="ECO:0000256" key="1">
    <source>
        <dbReference type="ARBA" id="ARBA00022448"/>
    </source>
</evidence>
<dbReference type="NCBIfam" id="NF003454">
    <property type="entry name" value="PRK05035.1"/>
    <property type="match status" value="1"/>
</dbReference>
<dbReference type="SUPFAM" id="SSF142019">
    <property type="entry name" value="Nqo1 FMN-binding domain-like"/>
    <property type="match status" value="1"/>
</dbReference>
<feature type="binding site" evidence="8">
    <location>
        <position position="377"/>
    </location>
    <ligand>
        <name>[4Fe-4S] cluster</name>
        <dbReference type="ChEBI" id="CHEBI:49883"/>
        <label>2</label>
    </ligand>
</feature>
<gene>
    <name evidence="10" type="primary">rsxC</name>
    <name evidence="8" type="synonym">rnfC</name>
    <name evidence="10" type="ORF">IAC51_00455</name>
</gene>
<keyword evidence="4 8" id="KW-0677">Repeat</keyword>
<evidence type="ECO:0000256" key="5">
    <source>
        <dbReference type="ARBA" id="ARBA00022982"/>
    </source>
</evidence>
<evidence type="ECO:0000256" key="3">
    <source>
        <dbReference type="ARBA" id="ARBA00022723"/>
    </source>
</evidence>
<evidence type="ECO:0000313" key="10">
    <source>
        <dbReference type="EMBL" id="MBO8439103.1"/>
    </source>
</evidence>
<keyword evidence="8" id="KW-1278">Translocase</keyword>
<evidence type="ECO:0000256" key="4">
    <source>
        <dbReference type="ARBA" id="ARBA00022737"/>
    </source>
</evidence>
<dbReference type="PANTHER" id="PTHR43034:SF2">
    <property type="entry name" value="ION-TRANSLOCATING OXIDOREDUCTASE COMPLEX SUBUNIT C"/>
    <property type="match status" value="1"/>
</dbReference>
<comment type="similarity">
    <text evidence="8">Belongs to the 4Fe4S bacterial-type ferredoxin family. RnfC subfamily.</text>
</comment>
<keyword evidence="6 8" id="KW-0408">Iron</keyword>
<name>A0A940DIF6_9BACT</name>
<dbReference type="InterPro" id="IPR010208">
    <property type="entry name" value="Ion_transpt_RnfC/RsxC"/>
</dbReference>
<feature type="binding site" evidence="8">
    <location>
        <position position="373"/>
    </location>
    <ligand>
        <name>[4Fe-4S] cluster</name>
        <dbReference type="ChEBI" id="CHEBI:49883"/>
        <label>1</label>
    </ligand>
</feature>
<keyword evidence="2 8" id="KW-0004">4Fe-4S</keyword>
<dbReference type="InterPro" id="IPR026902">
    <property type="entry name" value="RnfC_N"/>
</dbReference>
<proteinExistence type="inferred from homology"/>
<dbReference type="Pfam" id="PF13237">
    <property type="entry name" value="Fer4_10"/>
    <property type="match status" value="1"/>
</dbReference>
<comment type="subcellular location">
    <subcellularLocation>
        <location evidence="8">Cell membrane</location>
        <topology evidence="8">Peripheral membrane protein</topology>
    </subcellularLocation>
</comment>
<feature type="domain" description="4Fe-4S ferredoxin-type" evidence="9">
    <location>
        <begin position="396"/>
        <end position="426"/>
    </location>
</feature>
<feature type="binding site" evidence="8">
    <location>
        <position position="370"/>
    </location>
    <ligand>
        <name>[4Fe-4S] cluster</name>
        <dbReference type="ChEBI" id="CHEBI:49883"/>
        <label>1</label>
    </ligand>
</feature>